<proteinExistence type="predicted"/>
<dbReference type="EMBL" id="AP018005">
    <property type="protein sequence ID" value="BBB15255.1"/>
    <property type="molecule type" value="Genomic_DNA"/>
</dbReference>
<reference evidence="1 2" key="1">
    <citation type="submission" date="2017-03" db="EMBL/GenBank/DDBJ databases">
        <title>The genome sequence of Candidatus Rickettsiella viridis.</title>
        <authorList>
            <person name="Nikoh N."/>
            <person name="Tsuchida T."/>
            <person name="Yamaguchi K."/>
            <person name="Maeda T."/>
            <person name="Shigenobu S."/>
            <person name="Fukatsu T."/>
        </authorList>
    </citation>
    <scope>NUCLEOTIDE SEQUENCE [LARGE SCALE GENOMIC DNA]</scope>
    <source>
        <strain evidence="1 2">Ap-RA04</strain>
    </source>
</reference>
<dbReference type="AlphaFoldDB" id="A0A2Z5UW11"/>
<evidence type="ECO:0000313" key="1">
    <source>
        <dbReference type="EMBL" id="BBB15255.1"/>
    </source>
</evidence>
<dbReference type="KEGG" id="rvi:RVIR1_07660"/>
<dbReference type="RefSeq" id="WP_172593974.1">
    <property type="nucleotide sequence ID" value="NZ_AP018005.1"/>
</dbReference>
<sequence length="57" mass="6779">MSKEYQEKVLDVIKNSRPILEKYRGIRRILENILEAVDRLTGIKSIMEKLTEKKITF</sequence>
<evidence type="ECO:0000313" key="2">
    <source>
        <dbReference type="Proteomes" id="UP000282483"/>
    </source>
</evidence>
<dbReference type="Proteomes" id="UP000282483">
    <property type="component" value="Chromosome"/>
</dbReference>
<keyword evidence="2" id="KW-1185">Reference proteome</keyword>
<name>A0A2Z5UW11_9COXI</name>
<gene>
    <name evidence="1" type="ORF">RVIR1_07660</name>
</gene>
<accession>A0A2Z5UW11</accession>
<protein>
    <submittedName>
        <fullName evidence="1">Uncharacterized protein</fullName>
    </submittedName>
</protein>
<organism evidence="1 2">
    <name type="scientific">Candidatus Rickettsiella viridis</name>
    <dbReference type="NCBI Taxonomy" id="676208"/>
    <lineage>
        <taxon>Bacteria</taxon>
        <taxon>Pseudomonadati</taxon>
        <taxon>Pseudomonadota</taxon>
        <taxon>Gammaproteobacteria</taxon>
        <taxon>Legionellales</taxon>
        <taxon>Coxiellaceae</taxon>
        <taxon>Rickettsiella</taxon>
    </lineage>
</organism>